<dbReference type="OrthoDB" id="2414662at2759"/>
<feature type="region of interest" description="Disordered" evidence="12">
    <location>
        <begin position="1101"/>
        <end position="1450"/>
    </location>
</feature>
<name>A0A4T0FZ71_9BASI</name>
<dbReference type="PROSITE" id="PS50011">
    <property type="entry name" value="PROTEIN_KINASE_DOM"/>
    <property type="match status" value="1"/>
</dbReference>
<dbReference type="CDD" id="cd00609">
    <property type="entry name" value="AAT_like"/>
    <property type="match status" value="1"/>
</dbReference>
<keyword evidence="15" id="KW-1185">Reference proteome</keyword>
<dbReference type="Pfam" id="PF00155">
    <property type="entry name" value="Aminotran_1_2"/>
    <property type="match status" value="1"/>
</dbReference>
<dbReference type="PROSITE" id="PS00105">
    <property type="entry name" value="AA_TRANSFER_CLASS_1"/>
    <property type="match status" value="1"/>
</dbReference>
<dbReference type="GO" id="GO:0005524">
    <property type="term" value="F:ATP binding"/>
    <property type="evidence" value="ECO:0007669"/>
    <property type="project" value="UniProtKB-UniRule"/>
</dbReference>
<feature type="region of interest" description="Disordered" evidence="12">
    <location>
        <begin position="1674"/>
        <end position="1765"/>
    </location>
</feature>
<dbReference type="InterPro" id="IPR004838">
    <property type="entry name" value="NHTrfase_class1_PyrdxlP-BS"/>
</dbReference>
<dbReference type="Pfam" id="PF00069">
    <property type="entry name" value="Pkinase"/>
    <property type="match status" value="1"/>
</dbReference>
<dbReference type="FunFam" id="3.40.640.10:FF:000024">
    <property type="entry name" value="Kynurenine--oxoglutarate transaminase 3"/>
    <property type="match status" value="1"/>
</dbReference>
<evidence type="ECO:0000256" key="7">
    <source>
        <dbReference type="ARBA" id="ARBA00022741"/>
    </source>
</evidence>
<organism evidence="14 15">
    <name type="scientific">Wallemia hederae</name>
    <dbReference type="NCBI Taxonomy" id="1540922"/>
    <lineage>
        <taxon>Eukaryota</taxon>
        <taxon>Fungi</taxon>
        <taxon>Dikarya</taxon>
        <taxon>Basidiomycota</taxon>
        <taxon>Wallemiomycotina</taxon>
        <taxon>Wallemiomycetes</taxon>
        <taxon>Wallemiales</taxon>
        <taxon>Wallemiaceae</taxon>
        <taxon>Wallemia</taxon>
    </lineage>
</organism>
<evidence type="ECO:0000256" key="2">
    <source>
        <dbReference type="ARBA" id="ARBA00007441"/>
    </source>
</evidence>
<evidence type="ECO:0000259" key="13">
    <source>
        <dbReference type="PROSITE" id="PS50011"/>
    </source>
</evidence>
<evidence type="ECO:0000256" key="10">
    <source>
        <dbReference type="ARBA" id="ARBA00024016"/>
    </source>
</evidence>
<evidence type="ECO:0000313" key="15">
    <source>
        <dbReference type="Proteomes" id="UP000310189"/>
    </source>
</evidence>
<feature type="compositionally biased region" description="Basic residues" evidence="12">
    <location>
        <begin position="1369"/>
        <end position="1381"/>
    </location>
</feature>
<feature type="compositionally biased region" description="Low complexity" evidence="12">
    <location>
        <begin position="1475"/>
        <end position="1487"/>
    </location>
</feature>
<keyword evidence="6" id="KW-0808">Transferase</keyword>
<evidence type="ECO:0000256" key="5">
    <source>
        <dbReference type="ARBA" id="ARBA00022576"/>
    </source>
</evidence>
<feature type="compositionally biased region" description="Basic residues" evidence="12">
    <location>
        <begin position="1502"/>
        <end position="1521"/>
    </location>
</feature>
<evidence type="ECO:0000256" key="1">
    <source>
        <dbReference type="ARBA" id="ARBA00001933"/>
    </source>
</evidence>
<dbReference type="InterPro" id="IPR015421">
    <property type="entry name" value="PyrdxlP-dep_Trfase_major"/>
</dbReference>
<dbReference type="GO" id="GO:0070189">
    <property type="term" value="P:kynurenine metabolic process"/>
    <property type="evidence" value="ECO:0007669"/>
    <property type="project" value="UniProtKB-ARBA"/>
</dbReference>
<sequence>MSVPNKEIYTVKEGESVDLFIYPSEPDSDTVKVSSEDDKVRVEHGSDSFTGQKSTSEFTHCLVYDDEAEEYSIQPISSQYALTQLQDVDDFLDKELLDGFQDISDDDVVDNNQPNDTAAAANPTQPMSLNAFLGNDTPKPSSRIAFELNKSADVWSIFSPLVMPKTSLSLGQGFMSWKPPTYVRNAITNSIDSDTSVHHYSHPKGRPRLRNALSNHFSNEFKSLNGRKLDTESEIIVTAGANEGIYSILGAFLEQDDEVILFEPAFDQYMPNVRYNGGREVYVPIRFHGDPSKNSTCDDWKIDINEFKAAITPKTKVVIFNTPHNPIGKVFNKKELEEIAQVAIDHNLLVISDEVYESLTFDGKEHHRIADIPGMWERTLTVGSAGKTFAATGWRVGWVIGHADLIKATLATTMRIVFCVNSTAQEGTAVGFEEAEKHDFFNTQRKEYTERRDVLTKHLDAIGLPYTKPDGSYFILADISKVDFPQDYPFPDNIKSRTRDFKFAWWMAHEFGVVTIPPSDFYGAENQHLGEQFIRFAFCKESDILNEAASMSANTHASASARSGFNNKKAQLAQAYQSLTTDLTSPALRTVGNYTLGRTLGSGSYGIVRLSTHRLVKGARVAVKSVSKSHSQLSALVRELHHYRRLSHPHIAQLLEIVATEKDIHLVTELCDGGELFDYLVDKGRLSDVETRRVFGQLMLALHYLHSNGVVHRDLKLENILLDKDGNVKLGDFGFAREFDDGPGNLMATWCGTTAYASPEMLRGDKYGGKQTDIWSAGVILYALLTGGLPFDDDDEDAMRELVLKGEYYNPRDVLSQDACDLIALILQPIPSNRPSIEQILAHPFFTRYPSQHSPLQTLHEKLEEHTSTAAYDEKQVGDLPDDDDYEQTQDLNPNDEPPRRLVPASVSVESLSLPSTTNKSKRWSTGSAKRPGMARTLSSEKEGGASTPPIQRTPSRTKRRSISSTMSELPSLTPVASRIPSSTSLRDHFKGLQLQVQSTENLNADNDLHPQEPNYLEMCKSTSAQPFEEDWERALLQSLSEVGFDIGQIKHSVINHACDAAGGLWWLLWKQNVDKREHLTRIEEEGAVSERRESEEFIMMNTRKTKERGREREERERQEKFESSEEGAIGDEGVISEEGVIIEEPDESQEVNTAHPAQKKLTMNDQRAGFSKRSLPDLNESHPHALTPPIEASTSSLQLPQTSVPSSPTKTKSRSSSISMLQRATTALSGNMLPRKKSETESVDRSAEGSASASGSVTPPPQSQPHSHPTHLHTQSTSSVHHVDSPSKQPSEYADSVASTTGKEKKNADKKNLFNAFRTWFTDDKDKRKSKSQNKTSNKWQHEQNAQHIKNVNSLDSTFNVRRSGSVKSKKGKSHSKSHSNAHPQSHARPPSYRRRESGSSTHSIRQSAAPAMSASKSRRSSSIHSRRSSISMQMDLSGSPSTAMSRRVSSGNNLNLTLNLTSSAMGKHHHSKSPSMSSVGSGRSVNMGIGSARINPALGRAKRHRRGSSSSLHRVRHVRAPSSPLPAPTATSKKHSRSTSTSSSVDDDGVMGLGLRDGDTHLGYSRNSPQHPAQVAPQHPHKTLFLASKRTTSAFMPPPPISVKSPIMKSFGMLPKASKFDYSKASPTKNATFDVAEDVDWVDEEVEVFAGGIGQGEASALIGEYELSVNEEHTSLTDGDGEDEIEGVKKLKKKSKGKKKDEVKDSGAMGDFKFPAAGATSSATVNSPPNASSNAPSNASANHQKWRPSVTTAAVIEEDEEDD</sequence>
<dbReference type="CDD" id="cd14003">
    <property type="entry name" value="STKc_AMPK-like"/>
    <property type="match status" value="1"/>
</dbReference>
<protein>
    <recommendedName>
        <fullName evidence="4">kynurenine--oxoglutarate transaminase</fullName>
        <ecNumber evidence="4">2.6.1.7</ecNumber>
    </recommendedName>
</protein>
<comment type="subunit">
    <text evidence="3">Homodimer.</text>
</comment>
<dbReference type="Gene3D" id="3.40.640.10">
    <property type="entry name" value="Type I PLP-dependent aspartate aminotransferase-like (Major domain)"/>
    <property type="match status" value="1"/>
</dbReference>
<evidence type="ECO:0000313" key="14">
    <source>
        <dbReference type="EMBL" id="TIA92366.1"/>
    </source>
</evidence>
<feature type="compositionally biased region" description="Basic and acidic residues" evidence="12">
    <location>
        <begin position="1109"/>
        <end position="1124"/>
    </location>
</feature>
<dbReference type="PROSITE" id="PS00107">
    <property type="entry name" value="PROTEIN_KINASE_ATP"/>
    <property type="match status" value="1"/>
</dbReference>
<dbReference type="InterPro" id="IPR017441">
    <property type="entry name" value="Protein_kinase_ATP_BS"/>
</dbReference>
<accession>A0A4T0FZ71</accession>
<feature type="binding site" evidence="11">
    <location>
        <position position="624"/>
    </location>
    <ligand>
        <name>ATP</name>
        <dbReference type="ChEBI" id="CHEBI:30616"/>
    </ligand>
</feature>
<evidence type="ECO:0000256" key="9">
    <source>
        <dbReference type="ARBA" id="ARBA00022898"/>
    </source>
</evidence>
<feature type="compositionally biased region" description="Polar residues" evidence="12">
    <location>
        <begin position="1221"/>
        <end position="1230"/>
    </location>
</feature>
<feature type="region of interest" description="Disordered" evidence="12">
    <location>
        <begin position="869"/>
        <end position="981"/>
    </location>
</feature>
<feature type="compositionally biased region" description="Basic residues" evidence="12">
    <location>
        <begin position="1418"/>
        <end position="1429"/>
    </location>
</feature>
<keyword evidence="9" id="KW-0663">Pyridoxal phosphate</keyword>
<feature type="compositionally biased region" description="Basic and acidic residues" evidence="12">
    <location>
        <begin position="34"/>
        <end position="46"/>
    </location>
</feature>
<comment type="similarity">
    <text evidence="2">Belongs to the class-I pyridoxal-phosphate-dependent aminotransferase family.</text>
</comment>
<dbReference type="InterPro" id="IPR015422">
    <property type="entry name" value="PyrdxlP-dep_Trfase_small"/>
</dbReference>
<evidence type="ECO:0000256" key="3">
    <source>
        <dbReference type="ARBA" id="ARBA00011738"/>
    </source>
</evidence>
<dbReference type="Proteomes" id="UP000310189">
    <property type="component" value="Unassembled WGS sequence"/>
</dbReference>
<dbReference type="Gene3D" id="1.10.510.10">
    <property type="entry name" value="Transferase(Phosphotransferase) domain 1"/>
    <property type="match status" value="1"/>
</dbReference>
<feature type="compositionally biased region" description="Polar residues" evidence="12">
    <location>
        <begin position="1434"/>
        <end position="1450"/>
    </location>
</feature>
<feature type="compositionally biased region" description="Low complexity" evidence="12">
    <location>
        <begin position="1571"/>
        <end position="1580"/>
    </location>
</feature>
<dbReference type="SUPFAM" id="SSF56112">
    <property type="entry name" value="Protein kinase-like (PK-like)"/>
    <property type="match status" value="1"/>
</dbReference>
<dbReference type="GO" id="GO:0005739">
    <property type="term" value="C:mitochondrion"/>
    <property type="evidence" value="ECO:0007669"/>
    <property type="project" value="TreeGrafter"/>
</dbReference>
<evidence type="ECO:0000256" key="4">
    <source>
        <dbReference type="ARBA" id="ARBA00012751"/>
    </source>
</evidence>
<keyword evidence="5" id="KW-0032">Aminotransferase</keyword>
<evidence type="ECO:0000256" key="11">
    <source>
        <dbReference type="PROSITE-ProRule" id="PRU10141"/>
    </source>
</evidence>
<dbReference type="GO" id="GO:0030170">
    <property type="term" value="F:pyridoxal phosphate binding"/>
    <property type="evidence" value="ECO:0007669"/>
    <property type="project" value="InterPro"/>
</dbReference>
<feature type="compositionally biased region" description="Low complexity" evidence="12">
    <location>
        <begin position="1723"/>
        <end position="1744"/>
    </location>
</feature>
<dbReference type="InterPro" id="IPR051326">
    <property type="entry name" value="Kynurenine-oxoglutarate_AT"/>
</dbReference>
<dbReference type="FunFam" id="1.10.510.10:FF:000571">
    <property type="entry name" value="Maternal embryonic leucine zipper kinase"/>
    <property type="match status" value="1"/>
</dbReference>
<dbReference type="GO" id="GO:0004672">
    <property type="term" value="F:protein kinase activity"/>
    <property type="evidence" value="ECO:0007669"/>
    <property type="project" value="InterPro"/>
</dbReference>
<dbReference type="SUPFAM" id="SSF53383">
    <property type="entry name" value="PLP-dependent transferases"/>
    <property type="match status" value="1"/>
</dbReference>
<gene>
    <name evidence="14" type="ORF">E3P99_00644</name>
</gene>
<feature type="region of interest" description="Disordered" evidence="12">
    <location>
        <begin position="22"/>
        <end position="52"/>
    </location>
</feature>
<dbReference type="PANTHER" id="PTHR43807">
    <property type="entry name" value="FI04487P"/>
    <property type="match status" value="1"/>
</dbReference>
<feature type="compositionally biased region" description="Polar residues" evidence="12">
    <location>
        <begin position="1193"/>
        <end position="1202"/>
    </location>
</feature>
<dbReference type="InterPro" id="IPR015424">
    <property type="entry name" value="PyrdxlP-dep_Trfase"/>
</dbReference>
<feature type="compositionally biased region" description="Polar residues" evidence="12">
    <location>
        <begin position="908"/>
        <end position="928"/>
    </location>
</feature>
<proteinExistence type="inferred from homology"/>
<dbReference type="EMBL" id="SPNW01000007">
    <property type="protein sequence ID" value="TIA92366.1"/>
    <property type="molecule type" value="Genomic_DNA"/>
</dbReference>
<dbReference type="InterPro" id="IPR011009">
    <property type="entry name" value="Kinase-like_dom_sf"/>
</dbReference>
<dbReference type="SMART" id="SM00220">
    <property type="entry name" value="S_TKc"/>
    <property type="match status" value="1"/>
</dbReference>
<feature type="compositionally biased region" description="Polar residues" evidence="12">
    <location>
        <begin position="1334"/>
        <end position="1361"/>
    </location>
</feature>
<feature type="compositionally biased region" description="Low complexity" evidence="12">
    <location>
        <begin position="1265"/>
        <end position="1280"/>
    </location>
</feature>
<evidence type="ECO:0000256" key="6">
    <source>
        <dbReference type="ARBA" id="ARBA00022679"/>
    </source>
</evidence>
<dbReference type="GO" id="GO:0016212">
    <property type="term" value="F:kynurenine-oxoglutarate transaminase activity"/>
    <property type="evidence" value="ECO:0007669"/>
    <property type="project" value="UniProtKB-EC"/>
</dbReference>
<comment type="caution">
    <text evidence="14">The sequence shown here is derived from an EMBL/GenBank/DDBJ whole genome shotgun (WGS) entry which is preliminary data.</text>
</comment>
<feature type="compositionally biased region" description="Basic and acidic residues" evidence="12">
    <location>
        <begin position="1303"/>
        <end position="1313"/>
    </location>
</feature>
<keyword evidence="7 11" id="KW-0547">Nucleotide-binding</keyword>
<evidence type="ECO:0000256" key="12">
    <source>
        <dbReference type="SAM" id="MobiDB-lite"/>
    </source>
</evidence>
<feature type="compositionally biased region" description="Basic and acidic residues" evidence="12">
    <location>
        <begin position="1237"/>
        <end position="1248"/>
    </location>
</feature>
<dbReference type="InterPro" id="IPR000719">
    <property type="entry name" value="Prot_kinase_dom"/>
</dbReference>
<evidence type="ECO:0000256" key="8">
    <source>
        <dbReference type="ARBA" id="ARBA00022840"/>
    </source>
</evidence>
<feature type="compositionally biased region" description="Acidic residues" evidence="12">
    <location>
        <begin position="1141"/>
        <end position="1150"/>
    </location>
</feature>
<feature type="domain" description="Protein kinase" evidence="13">
    <location>
        <begin position="594"/>
        <end position="846"/>
    </location>
</feature>
<comment type="cofactor">
    <cofactor evidence="1">
        <name>pyridoxal 5'-phosphate</name>
        <dbReference type="ChEBI" id="CHEBI:597326"/>
    </cofactor>
</comment>
<dbReference type="FunFam" id="3.90.1150.10:FF:000021">
    <property type="entry name" value="Kynurenine--oxoglutarate transaminase 3"/>
    <property type="match status" value="1"/>
</dbReference>
<dbReference type="PROSITE" id="PS00108">
    <property type="entry name" value="PROTEIN_KINASE_ST"/>
    <property type="match status" value="1"/>
</dbReference>
<feature type="region of interest" description="Disordered" evidence="12">
    <location>
        <begin position="1466"/>
        <end position="1580"/>
    </location>
</feature>
<dbReference type="Gene3D" id="3.90.1150.10">
    <property type="entry name" value="Aspartate Aminotransferase, domain 1"/>
    <property type="match status" value="1"/>
</dbReference>
<reference evidence="14 15" key="1">
    <citation type="submission" date="2019-03" db="EMBL/GenBank/DDBJ databases">
        <title>Sequencing 23 genomes of Wallemia ichthyophaga.</title>
        <authorList>
            <person name="Gostincar C."/>
        </authorList>
    </citation>
    <scope>NUCLEOTIDE SEQUENCE [LARGE SCALE GENOMIC DNA]</scope>
    <source>
        <strain evidence="14 15">EXF-5753</strain>
    </source>
</reference>
<dbReference type="InterPro" id="IPR008271">
    <property type="entry name" value="Ser/Thr_kinase_AS"/>
</dbReference>
<dbReference type="EC" id="2.6.1.7" evidence="4"/>
<comment type="pathway">
    <text evidence="10">Amino-acid degradation; L-kynurenine degradation; kynurenate from L-kynurenine: step 1/2.</text>
</comment>
<dbReference type="InterPro" id="IPR004839">
    <property type="entry name" value="Aminotransferase_I/II_large"/>
</dbReference>
<keyword evidence="8 11" id="KW-0067">ATP-binding</keyword>
<feature type="compositionally biased region" description="Low complexity" evidence="12">
    <location>
        <begin position="1203"/>
        <end position="1220"/>
    </location>
</feature>
<dbReference type="PANTHER" id="PTHR43807:SF20">
    <property type="entry name" value="FI04487P"/>
    <property type="match status" value="1"/>
</dbReference>